<dbReference type="AlphaFoldDB" id="A0A914YM28"/>
<keyword evidence="2" id="KW-1185">Reference proteome</keyword>
<name>A0A914YM28_9BILA</name>
<accession>A0A914YM28</accession>
<protein>
    <submittedName>
        <fullName evidence="3">Uncharacterized protein</fullName>
    </submittedName>
</protein>
<reference evidence="3" key="1">
    <citation type="submission" date="2022-11" db="UniProtKB">
        <authorList>
            <consortium name="WormBaseParasite"/>
        </authorList>
    </citation>
    <scope>IDENTIFICATION</scope>
</reference>
<organism evidence="2 3">
    <name type="scientific">Panagrolaimus superbus</name>
    <dbReference type="NCBI Taxonomy" id="310955"/>
    <lineage>
        <taxon>Eukaryota</taxon>
        <taxon>Metazoa</taxon>
        <taxon>Ecdysozoa</taxon>
        <taxon>Nematoda</taxon>
        <taxon>Chromadorea</taxon>
        <taxon>Rhabditida</taxon>
        <taxon>Tylenchina</taxon>
        <taxon>Panagrolaimomorpha</taxon>
        <taxon>Panagrolaimoidea</taxon>
        <taxon>Panagrolaimidae</taxon>
        <taxon>Panagrolaimus</taxon>
    </lineage>
</organism>
<feature type="region of interest" description="Disordered" evidence="1">
    <location>
        <begin position="79"/>
        <end position="105"/>
    </location>
</feature>
<dbReference type="WBParaSite" id="PSU_v2.g19972.t1">
    <property type="protein sequence ID" value="PSU_v2.g19972.t1"/>
    <property type="gene ID" value="PSU_v2.g19972"/>
</dbReference>
<evidence type="ECO:0000313" key="3">
    <source>
        <dbReference type="WBParaSite" id="PSU_v2.g19972.t1"/>
    </source>
</evidence>
<evidence type="ECO:0000313" key="2">
    <source>
        <dbReference type="Proteomes" id="UP000887577"/>
    </source>
</evidence>
<proteinExistence type="predicted"/>
<dbReference type="Proteomes" id="UP000887577">
    <property type="component" value="Unplaced"/>
</dbReference>
<sequence>MQRVAQVTQTPAGVGIRIIGGQRRQCLAQRRVAIVEFLEGHQLGHQGAPLALGDAHREQEQHRVQVGLLHGDAAAPQELAQHRRRDAQLAHAAVHRQAPASAGSP</sequence>
<evidence type="ECO:0000256" key="1">
    <source>
        <dbReference type="SAM" id="MobiDB-lite"/>
    </source>
</evidence>